<sequence>MVGFSFYKSILETGENLSDLTGINKRLDAVESAVDDLQMSRVNAFAAIAAQAKGNTEEAKLRLAESIGHLDSADKKWIEVNNLPSKVNSDLNKNLSSSYYEYSKAIRRDINYLQEGKENSNYITEERERFNSTYETYTIQVEEIISFINKNNEVFIKNTTTSIISIISALLILILMIWLGINKALTKPIYILIENIKSISTGDLTKPV</sequence>
<protein>
    <submittedName>
        <fullName evidence="2">Uncharacterized protein</fullName>
    </submittedName>
</protein>
<reference evidence="2 3" key="1">
    <citation type="submission" date="2015-02" db="EMBL/GenBank/DDBJ databases">
        <title>Whole genome shotgun sequencing of cultured foodborne pathogen.</title>
        <authorList>
            <person name="Timme R."/>
            <person name="Allard M.W."/>
            <person name="Strain E."/>
            <person name="Evans P.S."/>
            <person name="Brown E."/>
        </authorList>
    </citation>
    <scope>NUCLEOTIDE SEQUENCE [LARGE SCALE GENOMIC DNA]</scope>
    <source>
        <strain evidence="2 3">GCSL-TSO-24</strain>
    </source>
</reference>
<dbReference type="EMBL" id="JZSH01000193">
    <property type="protein sequence ID" value="KJF77115.1"/>
    <property type="molecule type" value="Genomic_DNA"/>
</dbReference>
<keyword evidence="1" id="KW-1133">Transmembrane helix</keyword>
<evidence type="ECO:0000256" key="1">
    <source>
        <dbReference type="SAM" id="Phobius"/>
    </source>
</evidence>
<dbReference type="AlphaFoldDB" id="A0A0D8L5H7"/>
<proteinExistence type="predicted"/>
<comment type="caution">
    <text evidence="2">The sequence shown here is derived from an EMBL/GenBank/DDBJ whole genome shotgun (WGS) entry which is preliminary data.</text>
</comment>
<keyword evidence="1" id="KW-0812">Transmembrane</keyword>
<name>A0A0D8L5H7_MORMO</name>
<gene>
    <name evidence="2" type="ORF">UA45_14775</name>
</gene>
<dbReference type="Gene3D" id="6.10.340.10">
    <property type="match status" value="1"/>
</dbReference>
<accession>A0A0D8L5H7</accession>
<evidence type="ECO:0000313" key="2">
    <source>
        <dbReference type="EMBL" id="KJF77115.1"/>
    </source>
</evidence>
<dbReference type="SUPFAM" id="SSF47170">
    <property type="entry name" value="Aspartate receptor, ligand-binding domain"/>
    <property type="match status" value="1"/>
</dbReference>
<keyword evidence="1" id="KW-0472">Membrane</keyword>
<organism evidence="2 3">
    <name type="scientific">Morganella morganii</name>
    <name type="common">Proteus morganii</name>
    <dbReference type="NCBI Taxonomy" id="582"/>
    <lineage>
        <taxon>Bacteria</taxon>
        <taxon>Pseudomonadati</taxon>
        <taxon>Pseudomonadota</taxon>
        <taxon>Gammaproteobacteria</taxon>
        <taxon>Enterobacterales</taxon>
        <taxon>Morganellaceae</taxon>
        <taxon>Morganella</taxon>
    </lineage>
</organism>
<evidence type="ECO:0000313" key="3">
    <source>
        <dbReference type="Proteomes" id="UP000032582"/>
    </source>
</evidence>
<feature type="non-terminal residue" evidence="2">
    <location>
        <position position="208"/>
    </location>
</feature>
<feature type="transmembrane region" description="Helical" evidence="1">
    <location>
        <begin position="162"/>
        <end position="181"/>
    </location>
</feature>
<dbReference type="Gene3D" id="1.20.120.30">
    <property type="entry name" value="Aspartate receptor, ligand-binding domain"/>
    <property type="match status" value="1"/>
</dbReference>
<dbReference type="InterPro" id="IPR035440">
    <property type="entry name" value="4HB_MCP_dom_sf"/>
</dbReference>
<dbReference type="Proteomes" id="UP000032582">
    <property type="component" value="Unassembled WGS sequence"/>
</dbReference>